<dbReference type="PROSITE" id="PS50924">
    <property type="entry name" value="MHYT"/>
    <property type="match status" value="1"/>
</dbReference>
<dbReference type="SUPFAM" id="SSF55073">
    <property type="entry name" value="Nucleotide cyclase"/>
    <property type="match status" value="1"/>
</dbReference>
<keyword evidence="1" id="KW-1133">Transmembrane helix</keyword>
<feature type="transmembrane region" description="Helical" evidence="1">
    <location>
        <begin position="173"/>
        <end position="198"/>
    </location>
</feature>
<dbReference type="InterPro" id="IPR001633">
    <property type="entry name" value="EAL_dom"/>
</dbReference>
<dbReference type="InterPro" id="IPR000160">
    <property type="entry name" value="GGDEF_dom"/>
</dbReference>
<organism evidence="5 6">
    <name type="scientific">Pseudoroseomonas cervicalis ATCC 49957</name>
    <dbReference type="NCBI Taxonomy" id="525371"/>
    <lineage>
        <taxon>Bacteria</taxon>
        <taxon>Pseudomonadati</taxon>
        <taxon>Pseudomonadota</taxon>
        <taxon>Alphaproteobacteria</taxon>
        <taxon>Acetobacterales</taxon>
        <taxon>Roseomonadaceae</taxon>
        <taxon>Roseomonas</taxon>
    </lineage>
</organism>
<sequence>MGRIYTCLAEEHDPVLLLAAALLCLIGATVSLGLLHRARRARPEARAGWLLLGGLAVGASIWCTHFVAMLGYAPGFGLGFRLLPTLGSLLLAVASGTVALAVAARPWALAAPLGGALFGLGTWAMHLLGLSAYGDAGVLRFSPVLLGASLLLGMALGALALMSKRARPGPAGWLGGGVVLAASVLSLHITGMAAIELLPLPRQEPASAEASLGLAVLSVALMVFAAALAALLIDRRAEEEGEQRLRRLADAAMEGLAVVQGGRIVEANHSFQALCGRPRAALLGQPLPGQLLEAGEADGSRWLRHADGRRIEVAVQLREGLPEPGFRVFVLRDLRPQRAQEARLDHMARHDALTGLPNRAGFLELLEQALAEARGRQGLAVLRLGLNGLKSVNGLHGHAAGDAVLRAYARALAARLPEARLARLGSDEFAALLPYRDEAALQERLPRIAALAVPAGGGDGTGTGTGEVSATIGAALYPGDAGEAETLMAYADIALQRAKALPGRPPCFHDAAQDARLQQRRRLAQDLAGALAEGQFFLVFQPQVVLASGRLCGHEALLRWRHPQLGLVPPDHFIPLAEESGLIRPLGAWTLRQACAAAAAEKRLGKVAVNLSPLQFRDEALPALVAATLAETGLPPGRLELEITESAMMQEMAQALEMLRQLQSLGIGIAMDDFGTGYSSLGTLRAFPFHKIKLDRSFMREIGESPAALAILRAVLDMGQGLGVPVLAEGVETEAQRDRLREEGCAEAQGYLFGRPLPLDELFSSSSPAAA</sequence>
<feature type="transmembrane region" description="Helical" evidence="1">
    <location>
        <begin position="15"/>
        <end position="35"/>
    </location>
</feature>
<feature type="transmembrane region" description="Helical" evidence="1">
    <location>
        <begin position="47"/>
        <end position="70"/>
    </location>
</feature>
<comment type="caution">
    <text evidence="5">The sequence shown here is derived from an EMBL/GenBank/DDBJ whole genome shotgun (WGS) entry which is preliminary data.</text>
</comment>
<gene>
    <name evidence="5" type="ORF">HMPREF0731_0571</name>
</gene>
<dbReference type="OrthoDB" id="9793210at2"/>
<feature type="transmembrane region" description="Helical" evidence="1">
    <location>
        <begin position="141"/>
        <end position="161"/>
    </location>
</feature>
<feature type="transmembrane region" description="Helical" evidence="1">
    <location>
        <begin position="210"/>
        <end position="233"/>
    </location>
</feature>
<feature type="domain" description="MHYT" evidence="4">
    <location>
        <begin position="12"/>
        <end position="198"/>
    </location>
</feature>
<dbReference type="InterPro" id="IPR029787">
    <property type="entry name" value="Nucleotide_cyclase"/>
</dbReference>
<evidence type="ECO:0000259" key="3">
    <source>
        <dbReference type="PROSITE" id="PS50887"/>
    </source>
</evidence>
<dbReference type="InterPro" id="IPR035919">
    <property type="entry name" value="EAL_sf"/>
</dbReference>
<dbReference type="NCBIfam" id="TIGR00254">
    <property type="entry name" value="GGDEF"/>
    <property type="match status" value="1"/>
</dbReference>
<dbReference type="PROSITE" id="PS50887">
    <property type="entry name" value="GGDEF"/>
    <property type="match status" value="1"/>
</dbReference>
<dbReference type="Pfam" id="PF00563">
    <property type="entry name" value="EAL"/>
    <property type="match status" value="1"/>
</dbReference>
<dbReference type="InterPro" id="IPR000014">
    <property type="entry name" value="PAS"/>
</dbReference>
<dbReference type="CDD" id="cd01948">
    <property type="entry name" value="EAL"/>
    <property type="match status" value="1"/>
</dbReference>
<dbReference type="InterPro" id="IPR005330">
    <property type="entry name" value="MHYT_dom"/>
</dbReference>
<dbReference type="InterPro" id="IPR043128">
    <property type="entry name" value="Rev_trsase/Diguanyl_cyclase"/>
</dbReference>
<dbReference type="InterPro" id="IPR052155">
    <property type="entry name" value="Biofilm_reg_signaling"/>
</dbReference>
<evidence type="ECO:0000256" key="1">
    <source>
        <dbReference type="PROSITE-ProRule" id="PRU00244"/>
    </source>
</evidence>
<protein>
    <submittedName>
        <fullName evidence="5">Diguanylate cyclase (GGDEF) domain protein</fullName>
    </submittedName>
</protein>
<dbReference type="Gene3D" id="3.30.450.20">
    <property type="entry name" value="PAS domain"/>
    <property type="match status" value="1"/>
</dbReference>
<dbReference type="RefSeq" id="WP_007003631.1">
    <property type="nucleotide sequence ID" value="NZ_GG770778.1"/>
</dbReference>
<dbReference type="Pfam" id="PF00990">
    <property type="entry name" value="GGDEF"/>
    <property type="match status" value="1"/>
</dbReference>
<dbReference type="Gene3D" id="3.20.20.450">
    <property type="entry name" value="EAL domain"/>
    <property type="match status" value="1"/>
</dbReference>
<dbReference type="HOGENOM" id="CLU_000445_70_49_5"/>
<dbReference type="Proteomes" id="UP000005324">
    <property type="component" value="Unassembled WGS sequence"/>
</dbReference>
<evidence type="ECO:0000313" key="5">
    <source>
        <dbReference type="EMBL" id="EFH13207.1"/>
    </source>
</evidence>
<dbReference type="Gene3D" id="3.30.70.270">
    <property type="match status" value="1"/>
</dbReference>
<dbReference type="PANTHER" id="PTHR44757">
    <property type="entry name" value="DIGUANYLATE CYCLASE DGCP"/>
    <property type="match status" value="1"/>
</dbReference>
<dbReference type="GO" id="GO:0016020">
    <property type="term" value="C:membrane"/>
    <property type="evidence" value="ECO:0007669"/>
    <property type="project" value="UniProtKB-UniRule"/>
</dbReference>
<keyword evidence="6" id="KW-1185">Reference proteome</keyword>
<feature type="transmembrane region" description="Helical" evidence="1">
    <location>
        <begin position="82"/>
        <end position="102"/>
    </location>
</feature>
<dbReference type="CDD" id="cd00130">
    <property type="entry name" value="PAS"/>
    <property type="match status" value="1"/>
</dbReference>
<feature type="domain" description="EAL" evidence="2">
    <location>
        <begin position="520"/>
        <end position="770"/>
    </location>
</feature>
<keyword evidence="1" id="KW-0812">Transmembrane</keyword>
<keyword evidence="1" id="KW-0472">Membrane</keyword>
<dbReference type="SMART" id="SM00091">
    <property type="entry name" value="PAS"/>
    <property type="match status" value="1"/>
</dbReference>
<dbReference type="Pfam" id="PF03707">
    <property type="entry name" value="MHYT"/>
    <property type="match status" value="1"/>
</dbReference>
<name>D5RHL2_9PROT</name>
<dbReference type="AlphaFoldDB" id="D5RHL2"/>
<dbReference type="InterPro" id="IPR035965">
    <property type="entry name" value="PAS-like_dom_sf"/>
</dbReference>
<dbReference type="SUPFAM" id="SSF141868">
    <property type="entry name" value="EAL domain-like"/>
    <property type="match status" value="1"/>
</dbReference>
<feature type="transmembrane region" description="Helical" evidence="1">
    <location>
        <begin position="109"/>
        <end position="129"/>
    </location>
</feature>
<dbReference type="PANTHER" id="PTHR44757:SF2">
    <property type="entry name" value="BIOFILM ARCHITECTURE MAINTENANCE PROTEIN MBAA"/>
    <property type="match status" value="1"/>
</dbReference>
<feature type="domain" description="GGDEF" evidence="3">
    <location>
        <begin position="377"/>
        <end position="511"/>
    </location>
</feature>
<dbReference type="SMART" id="SM00052">
    <property type="entry name" value="EAL"/>
    <property type="match status" value="1"/>
</dbReference>
<dbReference type="SUPFAM" id="SSF55785">
    <property type="entry name" value="PYP-like sensor domain (PAS domain)"/>
    <property type="match status" value="1"/>
</dbReference>
<reference evidence="5 6" key="1">
    <citation type="submission" date="2010-04" db="EMBL/GenBank/DDBJ databases">
        <authorList>
            <person name="Qin X."/>
            <person name="Bachman B."/>
            <person name="Battles P."/>
            <person name="Bell A."/>
            <person name="Bess C."/>
            <person name="Bickham C."/>
            <person name="Chaboub L."/>
            <person name="Chen D."/>
            <person name="Coyle M."/>
            <person name="Deiros D.R."/>
            <person name="Dinh H."/>
            <person name="Forbes L."/>
            <person name="Fowler G."/>
            <person name="Francisco L."/>
            <person name="Fu Q."/>
            <person name="Gubbala S."/>
            <person name="Hale W."/>
            <person name="Han Y."/>
            <person name="Hemphill L."/>
            <person name="Highlander S.K."/>
            <person name="Hirani K."/>
            <person name="Hogues M."/>
            <person name="Jackson L."/>
            <person name="Jakkamsetti A."/>
            <person name="Javaid M."/>
            <person name="Jiang H."/>
            <person name="Korchina V."/>
            <person name="Kovar C."/>
            <person name="Lara F."/>
            <person name="Lee S."/>
            <person name="Mata R."/>
            <person name="Mathew T."/>
            <person name="Moen C."/>
            <person name="Morales K."/>
            <person name="Munidasa M."/>
            <person name="Nazareth L."/>
            <person name="Ngo R."/>
            <person name="Nguyen L."/>
            <person name="Okwuonu G."/>
            <person name="Ongeri F."/>
            <person name="Patil S."/>
            <person name="Petrosino J."/>
            <person name="Pham C."/>
            <person name="Pham P."/>
            <person name="Pu L.-L."/>
            <person name="Puazo M."/>
            <person name="Raj R."/>
            <person name="Reid J."/>
            <person name="Rouhana J."/>
            <person name="Saada N."/>
            <person name="Shang Y."/>
            <person name="Simmons D."/>
            <person name="Thornton R."/>
            <person name="Warren J."/>
            <person name="Weissenberger G."/>
            <person name="Zhang J."/>
            <person name="Zhang L."/>
            <person name="Zhou C."/>
            <person name="Zhu D."/>
            <person name="Muzny D."/>
            <person name="Worley K."/>
            <person name="Gibbs R."/>
        </authorList>
    </citation>
    <scope>NUCLEOTIDE SEQUENCE [LARGE SCALE GENOMIC DNA]</scope>
    <source>
        <strain evidence="5 6">ATCC 49957</strain>
    </source>
</reference>
<dbReference type="CDD" id="cd01949">
    <property type="entry name" value="GGDEF"/>
    <property type="match status" value="1"/>
</dbReference>
<dbReference type="SMART" id="SM00267">
    <property type="entry name" value="GGDEF"/>
    <property type="match status" value="1"/>
</dbReference>
<dbReference type="EMBL" id="ADVL01000104">
    <property type="protein sequence ID" value="EFH13207.1"/>
    <property type="molecule type" value="Genomic_DNA"/>
</dbReference>
<evidence type="ECO:0000259" key="4">
    <source>
        <dbReference type="PROSITE" id="PS50924"/>
    </source>
</evidence>
<dbReference type="Pfam" id="PF13188">
    <property type="entry name" value="PAS_8"/>
    <property type="match status" value="1"/>
</dbReference>
<dbReference type="PROSITE" id="PS50883">
    <property type="entry name" value="EAL"/>
    <property type="match status" value="1"/>
</dbReference>
<evidence type="ECO:0000259" key="2">
    <source>
        <dbReference type="PROSITE" id="PS50883"/>
    </source>
</evidence>
<proteinExistence type="predicted"/>
<accession>D5RHL2</accession>
<evidence type="ECO:0000313" key="6">
    <source>
        <dbReference type="Proteomes" id="UP000005324"/>
    </source>
</evidence>